<dbReference type="SUPFAM" id="SSF57440">
    <property type="entry name" value="Kringle-like"/>
    <property type="match status" value="2"/>
</dbReference>
<feature type="disulfide bond" evidence="3">
    <location>
        <begin position="1444"/>
        <end position="1467"/>
    </location>
</feature>
<dbReference type="PRINTS" id="PR00018">
    <property type="entry name" value="KRINGLE"/>
</dbReference>
<evidence type="ECO:0000256" key="4">
    <source>
        <dbReference type="SAM" id="MobiDB-lite"/>
    </source>
</evidence>
<feature type="domain" description="MACPF" evidence="8">
    <location>
        <begin position="296"/>
        <end position="628"/>
    </location>
</feature>
<reference evidence="10" key="2">
    <citation type="submission" date="2025-08" db="UniProtKB">
        <authorList>
            <consortium name="RefSeq"/>
        </authorList>
    </citation>
    <scope>IDENTIFICATION</scope>
    <source>
        <strain evidence="10">S238N-H82</strain>
        <tissue evidence="10">Testes</tissue>
    </source>
</reference>
<keyword evidence="2 3" id="KW-1015">Disulfide bond</keyword>
<dbReference type="RefSeq" id="XP_035681414.1">
    <property type="nucleotide sequence ID" value="XM_035825521.1"/>
</dbReference>
<gene>
    <name evidence="10" type="primary">LOC118419186</name>
</gene>
<keyword evidence="1 3" id="KW-0420">Kringle</keyword>
<dbReference type="InterPro" id="IPR001002">
    <property type="entry name" value="Chitin-bd_1"/>
</dbReference>
<dbReference type="CDD" id="cd10909">
    <property type="entry name" value="ChtBD1_GH18_2"/>
    <property type="match status" value="1"/>
</dbReference>
<evidence type="ECO:0000256" key="2">
    <source>
        <dbReference type="ARBA" id="ARBA00023157"/>
    </source>
</evidence>
<dbReference type="InterPro" id="IPR003609">
    <property type="entry name" value="Pan_app"/>
</dbReference>
<feature type="signal peptide" evidence="5">
    <location>
        <begin position="1"/>
        <end position="24"/>
    </location>
</feature>
<feature type="region of interest" description="Disordered" evidence="4">
    <location>
        <begin position="179"/>
        <end position="226"/>
    </location>
</feature>
<keyword evidence="5" id="KW-0732">Signal</keyword>
<feature type="disulfide bond" evidence="3">
    <location>
        <begin position="1416"/>
        <end position="1455"/>
    </location>
</feature>
<dbReference type="PANTHER" id="PTHR46549">
    <property type="entry name" value="MACPF DOMAIN-CONTAINING PROTEIN"/>
    <property type="match status" value="1"/>
</dbReference>
<dbReference type="SMART" id="SM00473">
    <property type="entry name" value="PAN_AP"/>
    <property type="match status" value="1"/>
</dbReference>
<dbReference type="Pfam" id="PF01823">
    <property type="entry name" value="MACPF"/>
    <property type="match status" value="1"/>
</dbReference>
<dbReference type="Gene3D" id="3.50.4.10">
    <property type="entry name" value="Hepatocyte Growth Factor"/>
    <property type="match status" value="1"/>
</dbReference>
<feature type="disulfide bond" evidence="3">
    <location>
        <begin position="1395"/>
        <end position="1472"/>
    </location>
</feature>
<dbReference type="SUPFAM" id="SSF57414">
    <property type="entry name" value="Hairpin loop containing domain-like"/>
    <property type="match status" value="1"/>
</dbReference>
<feature type="domain" description="Kringle" evidence="6">
    <location>
        <begin position="1394"/>
        <end position="1472"/>
    </location>
</feature>
<feature type="compositionally biased region" description="Basic and acidic residues" evidence="4">
    <location>
        <begin position="179"/>
        <end position="198"/>
    </location>
</feature>
<organism evidence="9 10">
    <name type="scientific">Branchiostoma floridae</name>
    <name type="common">Florida lancelet</name>
    <name type="synonym">Amphioxus</name>
    <dbReference type="NCBI Taxonomy" id="7739"/>
    <lineage>
        <taxon>Eukaryota</taxon>
        <taxon>Metazoa</taxon>
        <taxon>Chordata</taxon>
        <taxon>Cephalochordata</taxon>
        <taxon>Leptocardii</taxon>
        <taxon>Amphioxiformes</taxon>
        <taxon>Branchiostomatidae</taxon>
        <taxon>Branchiostoma</taxon>
    </lineage>
</organism>
<feature type="domain" description="Kringle" evidence="6">
    <location>
        <begin position="1159"/>
        <end position="1237"/>
    </location>
</feature>
<evidence type="ECO:0000256" key="3">
    <source>
        <dbReference type="PROSITE-ProRule" id="PRU00121"/>
    </source>
</evidence>
<reference evidence="9" key="1">
    <citation type="journal article" date="2020" name="Nat. Ecol. Evol.">
        <title>Deeply conserved synteny resolves early events in vertebrate evolution.</title>
        <authorList>
            <person name="Simakov O."/>
            <person name="Marletaz F."/>
            <person name="Yue J.X."/>
            <person name="O'Connell B."/>
            <person name="Jenkins J."/>
            <person name="Brandt A."/>
            <person name="Calef R."/>
            <person name="Tung C.H."/>
            <person name="Huang T.K."/>
            <person name="Schmutz J."/>
            <person name="Satoh N."/>
            <person name="Yu J.K."/>
            <person name="Putnam N.H."/>
            <person name="Green R.E."/>
            <person name="Rokhsar D.S."/>
        </authorList>
    </citation>
    <scope>NUCLEOTIDE SEQUENCE [LARGE SCALE GENOMIC DNA]</scope>
    <source>
        <strain evidence="9">S238N-H82</strain>
    </source>
</reference>
<feature type="domain" description="Apple" evidence="7">
    <location>
        <begin position="1691"/>
        <end position="1785"/>
    </location>
</feature>
<evidence type="ECO:0000313" key="10">
    <source>
        <dbReference type="RefSeq" id="XP_035681414.1"/>
    </source>
</evidence>
<dbReference type="GeneID" id="118419186"/>
<dbReference type="CDD" id="cd00064">
    <property type="entry name" value="FU"/>
    <property type="match status" value="1"/>
</dbReference>
<proteinExistence type="predicted"/>
<dbReference type="Gene3D" id="2.40.20.10">
    <property type="entry name" value="Plasminogen Kringle 4"/>
    <property type="match status" value="2"/>
</dbReference>
<dbReference type="InterPro" id="IPR038178">
    <property type="entry name" value="Kringle_sf"/>
</dbReference>
<dbReference type="SMART" id="SM00261">
    <property type="entry name" value="FU"/>
    <property type="match status" value="1"/>
</dbReference>
<evidence type="ECO:0000256" key="5">
    <source>
        <dbReference type="SAM" id="SignalP"/>
    </source>
</evidence>
<dbReference type="PROSITE" id="PS50948">
    <property type="entry name" value="PAN"/>
    <property type="match status" value="1"/>
</dbReference>
<dbReference type="PANTHER" id="PTHR46549:SF1">
    <property type="entry name" value="MACPF DOMAIN-CONTAINING PROTEIN"/>
    <property type="match status" value="1"/>
</dbReference>
<feature type="disulfide bond" evidence="3">
    <location>
        <begin position="1209"/>
        <end position="1232"/>
    </location>
</feature>
<evidence type="ECO:0000259" key="7">
    <source>
        <dbReference type="PROSITE" id="PS50948"/>
    </source>
</evidence>
<dbReference type="PROSITE" id="PS00021">
    <property type="entry name" value="KRINGLE_1"/>
    <property type="match status" value="2"/>
</dbReference>
<dbReference type="PROSITE" id="PS51412">
    <property type="entry name" value="MACPF_2"/>
    <property type="match status" value="1"/>
</dbReference>
<dbReference type="InterPro" id="IPR020864">
    <property type="entry name" value="MACPF"/>
</dbReference>
<sequence>MKRAVGTEVSLVLMLAVSVSLIAAAPREVPSSRAGHLRSKRSLSSVDDSVAVEQEHLSTTPDHRVVRRALHDALPGDLQGALQAAAAEDAPEDVKDKRFLPAIAGLAGKLLSSGAVAKAGGLVGKAGELGANLAGVQDLIGVLGDVKNMVPDFMAQGAEREAEVEAEVEKEVARETVEKVLGEVGSRGESDEDSTKGEHGKRKARIRYRNRGDDENNEGGDDGEHEVKADIEFDPEKGMVASNMFAPPGMHMKLDVQEDPKKQTEPDQSSQPMSFSYPMGMGPALVNGCFGTGYKAGDPCFNKKDLIPACFNMMEGCGYIGVGFDGRGDYSSKSRKKSVVQRNCKNLATYHDEDVPDNMNVHGIFDTEVASFVFESRESYRHYIQMKAGMSFSSFVFKAAVDTVYGSKTSVSKQQFMSLIQCNVVRYEIFLDEISPDTLSLAFLRDFLSLPFNFVMGKAKLQKFILRYGTHFIKSAKFGGSFRLFKTQEASKVSSFQEFSEKSEASLNAIFANAKAEFGLESSSGSSYDIHFFILCPCGDFQSSKTSGTHVTVEGGDQEVASIVADFYSTSFKDTFAEWLKSIPKFPKPIEMFMGTMSELLDMNYKLLFPFDIKDAADGCFSKTLKTEEGTGRKYYEVSKLVNSSQGVAETVNEKRYCEFTSAEKFEEAMDKKRLALERAIAVYMEEGPVPTTDFHLEGGKPGCVTKALKIHGGASGVTHPTWLELINGDTYKVIFDIPENINSDITMATEVFLVFAENRWNCHAPGTELHMYNSHANGGSGDTGNTKVSCFGFVMTYDEEMGKFTVTPEDQAASVQALGKLPRDYKYMRVARAEYISPLEHAKAKGGALAGILEAPCSVKWSNSYQISPADTGGKCLYFLAASAGDIFAVFSAIPRDKTTWYHLQISYQGVALYKGMKLVKYEAAKSARSLGDPKLFRPYFICLEEDMEKKTTYITYGIASEASEKGLVYMVYLDDSPPLGIQFYSFGSGEKDVEVMDVRVIEGGGNRHVVCTGGTVLKDGLCVEDCHPECIGCIPSFPGSKLDTECRACKHFSMYSRCVSECPADMELTDNGKRCVCKGLVVELKEGTTQCASSCPAKYDLATDGKTCKYDGYECGYRPDGTYKSCDVKGNKPCCSRSRECGNTPDHCACVGCVDSRCLIGKGETYRGNIAVTKSGKTCQRWGSQYPHKHTRKAGTKPEDALYNNYCRNPSGEDTIWCYTTDSEKRWDYCDKRACDGPKWRNDGKCGKNFPAPGGLPAQCDPNSDKPCCSSEGTCGGTDAHCTCEGCVDYRPKWRDDGKCGEYFPAPGASPGQCDPISDKPCCSSAGTCGNTDAHCMCSGCVDYGPGYECGYTRRGTYKSCDANGDKPCCSKNRLCGNTPDHCACVGCVDSRCLIGKGETYRGNIAVTKSGKTCQRWGSQYPHKHTLKAGTKPEDALYNNYCRNPGGDDTIWCYTTDPKKRWEYCDKRACDGPKWRIDGKCGKNFPAPGGLPAQCDPKSNKPCCSSEGTCGGTDAHCTCEGCVDYRPKWRDDGKCGEYFPAPGASPGECNPNSDKPCCSSEGTCGNTDAHCYCSGCVNYFKGIPPWRNDGKCGEKFPAPEGSPGQCNPKSDKPCCSSWGTCGNTYAHCKCSGCVDYGPKKWRSDGRCGRRDYPAPGANPGQCNPESSGPCCSASFWCGGSHAHCKCSGCVNYGAKTSLSWFDHYDKKGLPGHNDEMIARISVEECAKRCLAGTSIVPAGSCLSFDYDATYKKCMLSKVSKDTPGANLADSDPPERYDYYNRRVTPKR</sequence>
<feature type="disulfide bond" evidence="3">
    <location>
        <begin position="1181"/>
        <end position="1220"/>
    </location>
</feature>
<dbReference type="InterPro" id="IPR000001">
    <property type="entry name" value="Kringle"/>
</dbReference>
<dbReference type="OrthoDB" id="1366754at2759"/>
<evidence type="ECO:0000313" key="9">
    <source>
        <dbReference type="Proteomes" id="UP000001554"/>
    </source>
</evidence>
<name>A0A9J7LEK1_BRAFL</name>
<evidence type="ECO:0000259" key="6">
    <source>
        <dbReference type="PROSITE" id="PS50070"/>
    </source>
</evidence>
<feature type="region of interest" description="Disordered" evidence="4">
    <location>
        <begin position="1762"/>
        <end position="1789"/>
    </location>
</feature>
<dbReference type="InterPro" id="IPR006212">
    <property type="entry name" value="Furin_repeat"/>
</dbReference>
<dbReference type="Proteomes" id="UP000001554">
    <property type="component" value="Chromosome 7"/>
</dbReference>
<feature type="disulfide bond" evidence="3">
    <location>
        <begin position="1160"/>
        <end position="1237"/>
    </location>
</feature>
<feature type="compositionally biased region" description="Acidic residues" evidence="4">
    <location>
        <begin position="215"/>
        <end position="224"/>
    </location>
</feature>
<evidence type="ECO:0000256" key="1">
    <source>
        <dbReference type="ARBA" id="ARBA00022572"/>
    </source>
</evidence>
<dbReference type="PROSITE" id="PS50070">
    <property type="entry name" value="KRINGLE_2"/>
    <property type="match status" value="2"/>
</dbReference>
<dbReference type="SMART" id="SM00270">
    <property type="entry name" value="ChtBD1"/>
    <property type="match status" value="7"/>
</dbReference>
<dbReference type="KEGG" id="bfo:118419186"/>
<dbReference type="SMART" id="SM00130">
    <property type="entry name" value="KR"/>
    <property type="match status" value="2"/>
</dbReference>
<dbReference type="GO" id="GO:0008061">
    <property type="term" value="F:chitin binding"/>
    <property type="evidence" value="ECO:0007669"/>
    <property type="project" value="InterPro"/>
</dbReference>
<protein>
    <submittedName>
        <fullName evidence="10">Uncharacterized protein LOC118419186 isoform X1</fullName>
    </submittedName>
</protein>
<accession>A0A9J7LEK1</accession>
<evidence type="ECO:0000259" key="8">
    <source>
        <dbReference type="PROSITE" id="PS51412"/>
    </source>
</evidence>
<dbReference type="InterPro" id="IPR013806">
    <property type="entry name" value="Kringle-like"/>
</dbReference>
<feature type="chain" id="PRO_5039950175" evidence="5">
    <location>
        <begin position="25"/>
        <end position="1789"/>
    </location>
</feature>
<dbReference type="CDD" id="cd00108">
    <property type="entry name" value="KR"/>
    <property type="match status" value="2"/>
</dbReference>
<dbReference type="InterPro" id="IPR018056">
    <property type="entry name" value="Kringle_CS"/>
</dbReference>
<dbReference type="Pfam" id="PF00051">
    <property type="entry name" value="Kringle"/>
    <property type="match status" value="2"/>
</dbReference>
<feature type="compositionally biased region" description="Basic residues" evidence="4">
    <location>
        <begin position="199"/>
        <end position="209"/>
    </location>
</feature>
<keyword evidence="9" id="KW-1185">Reference proteome</keyword>